<evidence type="ECO:0000256" key="5">
    <source>
        <dbReference type="ARBA" id="ARBA00023015"/>
    </source>
</evidence>
<proteinExistence type="inferred from homology"/>
<evidence type="ECO:0000256" key="6">
    <source>
        <dbReference type="ARBA" id="ARBA00023163"/>
    </source>
</evidence>
<keyword evidence="6" id="KW-0804">Transcription</keyword>
<sequence length="94" mass="11284">VENKQTRKHAVNFSEAEKVILIDLVFRYKNIIENKRSDGITSKDKDQTWKIIEQLFNSMCSIEFRSSEVLKSCWDNLKQKTRKFFADEMMQLYK</sequence>
<name>E2B4J6_HARSA</name>
<dbReference type="Proteomes" id="UP000008237">
    <property type="component" value="Unassembled WGS sequence"/>
</dbReference>
<comment type="function">
    <text evidence="7">Involved in transvection phenomena (= synapsis-dependent gene expression), where the synaptic pairing of chromosomes carrying genes with which zeste interacts influences the expression of these genes. Zeste binds to DNA and stimulates transcription from a nearby promoter.</text>
</comment>
<dbReference type="Pfam" id="PF13873">
    <property type="entry name" value="Myb_DNA-bind_5"/>
    <property type="match status" value="1"/>
</dbReference>
<keyword evidence="5" id="KW-0805">Transcription regulation</keyword>
<keyword evidence="10" id="KW-1185">Reference proteome</keyword>
<evidence type="ECO:0000313" key="9">
    <source>
        <dbReference type="EMBL" id="EFN89383.1"/>
    </source>
</evidence>
<organism evidence="10">
    <name type="scientific">Harpegnathos saltator</name>
    <name type="common">Jerdon's jumping ant</name>
    <dbReference type="NCBI Taxonomy" id="610380"/>
    <lineage>
        <taxon>Eukaryota</taxon>
        <taxon>Metazoa</taxon>
        <taxon>Ecdysozoa</taxon>
        <taxon>Arthropoda</taxon>
        <taxon>Hexapoda</taxon>
        <taxon>Insecta</taxon>
        <taxon>Pterygota</taxon>
        <taxon>Neoptera</taxon>
        <taxon>Endopterygota</taxon>
        <taxon>Hymenoptera</taxon>
        <taxon>Apocrita</taxon>
        <taxon>Aculeata</taxon>
        <taxon>Formicoidea</taxon>
        <taxon>Formicidae</taxon>
        <taxon>Ponerinae</taxon>
        <taxon>Ponerini</taxon>
        <taxon>Harpegnathos</taxon>
    </lineage>
</organism>
<dbReference type="STRING" id="610380.E2B4J6"/>
<accession>E2B4J6</accession>
<evidence type="ECO:0000256" key="1">
    <source>
        <dbReference type="ARBA" id="ARBA00007954"/>
    </source>
</evidence>
<dbReference type="OMA" id="FFADEMM"/>
<evidence type="ECO:0000256" key="2">
    <source>
        <dbReference type="ARBA" id="ARBA00011764"/>
    </source>
</evidence>
<comment type="similarity">
    <text evidence="1">Belongs to the MSANTD3 family.</text>
</comment>
<feature type="non-terminal residue" evidence="9">
    <location>
        <position position="94"/>
    </location>
</feature>
<evidence type="ECO:0000256" key="3">
    <source>
        <dbReference type="ARBA" id="ARBA00016807"/>
    </source>
</evidence>
<evidence type="ECO:0000256" key="7">
    <source>
        <dbReference type="ARBA" id="ARBA00025466"/>
    </source>
</evidence>
<feature type="non-terminal residue" evidence="9">
    <location>
        <position position="1"/>
    </location>
</feature>
<protein>
    <recommendedName>
        <fullName evidence="4">Myb/SANT-like DNA-binding domain-containing protein 3</fullName>
    </recommendedName>
    <alternativeName>
        <fullName evidence="3">Regulatory protein zeste</fullName>
    </alternativeName>
</protein>
<evidence type="ECO:0000259" key="8">
    <source>
        <dbReference type="Pfam" id="PF13873"/>
    </source>
</evidence>
<gene>
    <name evidence="9" type="ORF">EAI_13228</name>
</gene>
<feature type="domain" description="Myb/SANT-like DNA-binding" evidence="8">
    <location>
        <begin position="11"/>
        <end position="83"/>
    </location>
</feature>
<evidence type="ECO:0000256" key="4">
    <source>
        <dbReference type="ARBA" id="ARBA00021372"/>
    </source>
</evidence>
<evidence type="ECO:0000313" key="10">
    <source>
        <dbReference type="Proteomes" id="UP000008237"/>
    </source>
</evidence>
<comment type="subunit">
    <text evidence="2">Self-associates forming complexes of several hundred monomers.</text>
</comment>
<dbReference type="OrthoDB" id="7693165at2759"/>
<dbReference type="EMBL" id="GL445571">
    <property type="protein sequence ID" value="EFN89383.1"/>
    <property type="molecule type" value="Genomic_DNA"/>
</dbReference>
<dbReference type="InParanoid" id="E2B4J6"/>
<dbReference type="AlphaFoldDB" id="E2B4J6"/>
<dbReference type="PANTHER" id="PTHR21632">
    <property type="entry name" value="REGULATORY PROTEIN ZESTE"/>
    <property type="match status" value="1"/>
</dbReference>
<reference evidence="9 10" key="1">
    <citation type="journal article" date="2010" name="Science">
        <title>Genomic comparison of the ants Camponotus floridanus and Harpegnathos saltator.</title>
        <authorList>
            <person name="Bonasio R."/>
            <person name="Zhang G."/>
            <person name="Ye C."/>
            <person name="Mutti N.S."/>
            <person name="Fang X."/>
            <person name="Qin N."/>
            <person name="Donahue G."/>
            <person name="Yang P."/>
            <person name="Li Q."/>
            <person name="Li C."/>
            <person name="Zhang P."/>
            <person name="Huang Z."/>
            <person name="Berger S.L."/>
            <person name="Reinberg D."/>
            <person name="Wang J."/>
            <person name="Liebig J."/>
        </authorList>
    </citation>
    <scope>NUCLEOTIDE SEQUENCE [LARGE SCALE GENOMIC DNA]</scope>
    <source>
        <strain evidence="9 10">R22 G/1</strain>
    </source>
</reference>
<dbReference type="PANTHER" id="PTHR21632:SF5">
    <property type="entry name" value="TOMOREGULIN-2 ISOFORM X1"/>
    <property type="match status" value="1"/>
</dbReference>
<dbReference type="InterPro" id="IPR028002">
    <property type="entry name" value="Myb_DNA-bind_5"/>
</dbReference>